<dbReference type="EMBL" id="MHKL01000033">
    <property type="protein sequence ID" value="OGY88922.1"/>
    <property type="molecule type" value="Genomic_DNA"/>
</dbReference>
<evidence type="ECO:0000256" key="1">
    <source>
        <dbReference type="SAM" id="Phobius"/>
    </source>
</evidence>
<sequence>MKKTIIALIIIFAFISVIIRLVPHPANFAPIGALALFAGVYLPKKWSLILPITLMLISDIFVGFYDPRLMAVVYSCFLLTAVIGWSVKKNKNILTILTASLGMSVFFFLATNLAVWAFSEWYPHNFGGLMLSYYLAVPFFRNTLFGDLFFTAVFFGVYELIRLRLFKPIFTKEIKIRS</sequence>
<feature type="transmembrane region" description="Helical" evidence="1">
    <location>
        <begin position="48"/>
        <end position="65"/>
    </location>
</feature>
<dbReference type="AlphaFoldDB" id="A0A1G2BIJ6"/>
<keyword evidence="1" id="KW-0472">Membrane</keyword>
<dbReference type="InterPro" id="IPR046487">
    <property type="entry name" value="DUF6580"/>
</dbReference>
<dbReference type="STRING" id="1798550.A2927_00060"/>
<protein>
    <recommendedName>
        <fullName evidence="4">Rod shape-determining protein MreD</fullName>
    </recommendedName>
</protein>
<organism evidence="2 3">
    <name type="scientific">Candidatus Komeilibacteria bacterium RIFCSPLOWO2_01_FULL_45_10</name>
    <dbReference type="NCBI Taxonomy" id="1798550"/>
    <lineage>
        <taxon>Bacteria</taxon>
        <taxon>Candidatus Komeiliibacteriota</taxon>
    </lineage>
</organism>
<accession>A0A1G2BIJ6</accession>
<evidence type="ECO:0000313" key="3">
    <source>
        <dbReference type="Proteomes" id="UP000178849"/>
    </source>
</evidence>
<evidence type="ECO:0000313" key="2">
    <source>
        <dbReference type="EMBL" id="OGY88922.1"/>
    </source>
</evidence>
<gene>
    <name evidence="2" type="ORF">A2927_00060</name>
</gene>
<proteinExistence type="predicted"/>
<feature type="transmembrane region" description="Helical" evidence="1">
    <location>
        <begin position="71"/>
        <end position="87"/>
    </location>
</feature>
<name>A0A1G2BIJ6_9BACT</name>
<dbReference type="Proteomes" id="UP000178849">
    <property type="component" value="Unassembled WGS sequence"/>
</dbReference>
<feature type="transmembrane region" description="Helical" evidence="1">
    <location>
        <begin position="5"/>
        <end position="22"/>
    </location>
</feature>
<keyword evidence="1" id="KW-1133">Transmembrane helix</keyword>
<evidence type="ECO:0008006" key="4">
    <source>
        <dbReference type="Google" id="ProtNLM"/>
    </source>
</evidence>
<feature type="transmembrane region" description="Helical" evidence="1">
    <location>
        <begin position="94"/>
        <end position="119"/>
    </location>
</feature>
<keyword evidence="1" id="KW-0812">Transmembrane</keyword>
<feature type="transmembrane region" description="Helical" evidence="1">
    <location>
        <begin position="28"/>
        <end position="43"/>
    </location>
</feature>
<comment type="caution">
    <text evidence="2">The sequence shown here is derived from an EMBL/GenBank/DDBJ whole genome shotgun (WGS) entry which is preliminary data.</text>
</comment>
<feature type="transmembrane region" description="Helical" evidence="1">
    <location>
        <begin position="139"/>
        <end position="161"/>
    </location>
</feature>
<dbReference type="Pfam" id="PF20221">
    <property type="entry name" value="DUF6580"/>
    <property type="match status" value="1"/>
</dbReference>
<reference evidence="2 3" key="1">
    <citation type="journal article" date="2016" name="Nat. Commun.">
        <title>Thousands of microbial genomes shed light on interconnected biogeochemical processes in an aquifer system.</title>
        <authorList>
            <person name="Anantharaman K."/>
            <person name="Brown C.T."/>
            <person name="Hug L.A."/>
            <person name="Sharon I."/>
            <person name="Castelle C.J."/>
            <person name="Probst A.J."/>
            <person name="Thomas B.C."/>
            <person name="Singh A."/>
            <person name="Wilkins M.J."/>
            <person name="Karaoz U."/>
            <person name="Brodie E.L."/>
            <person name="Williams K.H."/>
            <person name="Hubbard S.S."/>
            <person name="Banfield J.F."/>
        </authorList>
    </citation>
    <scope>NUCLEOTIDE SEQUENCE [LARGE SCALE GENOMIC DNA]</scope>
</reference>